<comment type="caution">
    <text evidence="1">The sequence shown here is derived from an EMBL/GenBank/DDBJ whole genome shotgun (WGS) entry which is preliminary data.</text>
</comment>
<protein>
    <submittedName>
        <fullName evidence="1">D-alanyl-lipoteichoic acid biosynthesis protein DltD</fullName>
    </submittedName>
</protein>
<evidence type="ECO:0000313" key="1">
    <source>
        <dbReference type="EMBL" id="MFB5763840.1"/>
    </source>
</evidence>
<reference evidence="1 2" key="1">
    <citation type="submission" date="2024-09" db="EMBL/GenBank/DDBJ databases">
        <title>Paenibacillus zeirhizospherea sp. nov., isolated from surface of the maize (Zea mays) roots in a horticulture field, Hungary.</title>
        <authorList>
            <person name="Marton D."/>
            <person name="Farkas M."/>
            <person name="Bedics A."/>
            <person name="Toth E."/>
            <person name="Tancsics A."/>
            <person name="Boka K."/>
            <person name="Marati G."/>
            <person name="Kriszt B."/>
            <person name="Cserhati M."/>
        </authorList>
    </citation>
    <scope>NUCLEOTIDE SEQUENCE [LARGE SCALE GENOMIC DNA]</scope>
    <source>
        <strain evidence="1 2">JCM 18446</strain>
    </source>
</reference>
<accession>A0ABV5CB59</accession>
<dbReference type="EMBL" id="JBHIRY010000047">
    <property type="protein sequence ID" value="MFB5763840.1"/>
    <property type="molecule type" value="Genomic_DNA"/>
</dbReference>
<evidence type="ECO:0000313" key="2">
    <source>
        <dbReference type="Proteomes" id="UP001580430"/>
    </source>
</evidence>
<dbReference type="RefSeq" id="WP_375522846.1">
    <property type="nucleotide sequence ID" value="NZ_JBHIRY010000047.1"/>
</dbReference>
<gene>
    <name evidence="1" type="ORF">ACE5LO_26100</name>
</gene>
<proteinExistence type="predicted"/>
<dbReference type="SUPFAM" id="SSF52266">
    <property type="entry name" value="SGNH hydrolase"/>
    <property type="match status" value="1"/>
</dbReference>
<dbReference type="Proteomes" id="UP001580430">
    <property type="component" value="Unassembled WGS sequence"/>
</dbReference>
<keyword evidence="2" id="KW-1185">Reference proteome</keyword>
<organism evidence="1 2">
    <name type="scientific">Paenibacillus medicaginis</name>
    <dbReference type="NCBI Taxonomy" id="1470560"/>
    <lineage>
        <taxon>Bacteria</taxon>
        <taxon>Bacillati</taxon>
        <taxon>Bacillota</taxon>
        <taxon>Bacilli</taxon>
        <taxon>Bacillales</taxon>
        <taxon>Paenibacillaceae</taxon>
        <taxon>Paenibacillus</taxon>
    </lineage>
</organism>
<name>A0ABV5CB59_9BACL</name>
<sequence length="278" mass="32534">MEKAINDKGVEVVITGMSYSLKGVITDLLTRKSAKLCWASQDIYYNYAITKRALDHNDSFKYCIIGMAYYTFDIDLSKLKNQSYLIDKIYYPLLNDSHHYTPSETYERQRGIEGIEQIIDMPYPFTSLQLMKSFTSAIGILQGDELIDSIWNKCDNVPLEWLGKKRAFLHGRHDYPETRKENIEIFKALLTLLKNNNIKPFIIIFPTSKLYQPFHNPETKKRFYEIVNSFKSEFDFALYDYFDSELFEQSDFADADHLNKKGAYKMTNIINEAIFKSL</sequence>